<evidence type="ECO:0000256" key="10">
    <source>
        <dbReference type="ARBA" id="ARBA00049233"/>
    </source>
</evidence>
<evidence type="ECO:0000256" key="6">
    <source>
        <dbReference type="ARBA" id="ARBA00042926"/>
    </source>
</evidence>
<evidence type="ECO:0000256" key="8">
    <source>
        <dbReference type="ARBA" id="ARBA00043025"/>
    </source>
</evidence>
<evidence type="ECO:0000256" key="7">
    <source>
        <dbReference type="ARBA" id="ARBA00042988"/>
    </source>
</evidence>
<dbReference type="Proteomes" id="UP001054945">
    <property type="component" value="Unassembled WGS sequence"/>
</dbReference>
<evidence type="ECO:0000256" key="5">
    <source>
        <dbReference type="ARBA" id="ARBA00040603"/>
    </source>
</evidence>
<dbReference type="GO" id="GO:0000166">
    <property type="term" value="F:nucleotide binding"/>
    <property type="evidence" value="ECO:0007669"/>
    <property type="project" value="InterPro"/>
</dbReference>
<accession>A0AAV4MPK4</accession>
<dbReference type="InterPro" id="IPR036291">
    <property type="entry name" value="NAD(P)-bd_dom_sf"/>
</dbReference>
<comment type="similarity">
    <text evidence="1">Belongs to the Gfo/Idh/MocA family.</text>
</comment>
<evidence type="ECO:0000259" key="11">
    <source>
        <dbReference type="Pfam" id="PF01408"/>
    </source>
</evidence>
<evidence type="ECO:0000256" key="2">
    <source>
        <dbReference type="ARBA" id="ARBA00023002"/>
    </source>
</evidence>
<reference evidence="13 14" key="1">
    <citation type="submission" date="2021-06" db="EMBL/GenBank/DDBJ databases">
        <title>Caerostris extrusa draft genome.</title>
        <authorList>
            <person name="Kono N."/>
            <person name="Arakawa K."/>
        </authorList>
    </citation>
    <scope>NUCLEOTIDE SEQUENCE [LARGE SCALE GENOMIC DNA]</scope>
</reference>
<dbReference type="GO" id="GO:0047115">
    <property type="term" value="F:trans-1,2-dihydrobenzene-1,2-diol dehydrogenase activity"/>
    <property type="evidence" value="ECO:0007669"/>
    <property type="project" value="UniProtKB-EC"/>
</dbReference>
<sequence>MRNIARRVALVTNVIMISSQDSQLKSGLDRCLKFSDIMQVTTMATKWGVVSAGKISHDFVTAVQSIQEKGLHEFVAVAARNVASANEFAQSHGIQKAYGSYEALAQDPDIEVVYVGTIASHHFAVGKLMLESGKHVLMEKPMTLNLKQTKELIEIARKHKRFLMEAIWSRFFPAYKCLMELIEKGTIGDIVHVNVNFGIPLLDIERVMKKESGGGTILDLGIYTINAVTMVYHGEEPKKIAAVGYLNDDGVDIAMSSSLLYSNNRTANITTNALAEFPCELVIIGKKGQIKVPKPFWCPTTVITADKTYEFPLPEVIRPCNFVNSSGLRFEAMEVRECIKKGALESAVMPLKDSELMTGIMDEIRRQIGVVYDAD</sequence>
<comment type="caution">
    <text evidence="13">The sequence shown here is derived from an EMBL/GenBank/DDBJ whole genome shotgun (WGS) entry which is preliminary data.</text>
</comment>
<name>A0AAV4MPK4_CAEEX</name>
<dbReference type="PANTHER" id="PTHR22604:SF105">
    <property type="entry name" value="TRANS-1,2-DIHYDROBENZENE-1,2-DIOL DEHYDROGENASE"/>
    <property type="match status" value="1"/>
</dbReference>
<evidence type="ECO:0000256" key="9">
    <source>
        <dbReference type="ARBA" id="ARBA00047423"/>
    </source>
</evidence>
<dbReference type="EC" id="1.1.1.179" evidence="4"/>
<dbReference type="SUPFAM" id="SSF55347">
    <property type="entry name" value="Glyceraldehyde-3-phosphate dehydrogenase-like, C-terminal domain"/>
    <property type="match status" value="1"/>
</dbReference>
<dbReference type="PANTHER" id="PTHR22604">
    <property type="entry name" value="OXIDOREDUCTASES"/>
    <property type="match status" value="1"/>
</dbReference>
<dbReference type="Gene3D" id="3.30.360.10">
    <property type="entry name" value="Dihydrodipicolinate Reductase, domain 2"/>
    <property type="match status" value="1"/>
</dbReference>
<feature type="domain" description="Gfo/Idh/MocA-like oxidoreductase N-terminal" evidence="11">
    <location>
        <begin position="46"/>
        <end position="164"/>
    </location>
</feature>
<dbReference type="AlphaFoldDB" id="A0AAV4MPK4"/>
<dbReference type="InterPro" id="IPR055170">
    <property type="entry name" value="GFO_IDH_MocA-like_dom"/>
</dbReference>
<comment type="catalytic activity">
    <reaction evidence="10">
        <text>D-xylose + NADP(+) = D-xylono-1,5-lactone + NADPH + H(+)</text>
        <dbReference type="Rhea" id="RHEA:22000"/>
        <dbReference type="ChEBI" id="CHEBI:15378"/>
        <dbReference type="ChEBI" id="CHEBI:15867"/>
        <dbReference type="ChEBI" id="CHEBI:53455"/>
        <dbReference type="ChEBI" id="CHEBI:57783"/>
        <dbReference type="ChEBI" id="CHEBI:58349"/>
        <dbReference type="EC" id="1.1.1.179"/>
    </reaction>
</comment>
<evidence type="ECO:0000256" key="1">
    <source>
        <dbReference type="ARBA" id="ARBA00010928"/>
    </source>
</evidence>
<evidence type="ECO:0000313" key="14">
    <source>
        <dbReference type="Proteomes" id="UP001054945"/>
    </source>
</evidence>
<dbReference type="InterPro" id="IPR000683">
    <property type="entry name" value="Gfo/Idh/MocA-like_OxRdtase_N"/>
</dbReference>
<gene>
    <name evidence="13" type="primary">dhdh</name>
    <name evidence="13" type="ORF">CEXT_147801</name>
</gene>
<evidence type="ECO:0000256" key="4">
    <source>
        <dbReference type="ARBA" id="ARBA00038984"/>
    </source>
</evidence>
<dbReference type="EMBL" id="BPLR01019996">
    <property type="protein sequence ID" value="GIX73849.1"/>
    <property type="molecule type" value="Genomic_DNA"/>
</dbReference>
<protein>
    <recommendedName>
        <fullName evidence="5">Trans-1,2-dihydrobenzene-1,2-diol dehydrogenase</fullName>
        <ecNumber evidence="4">1.1.1.179</ecNumber>
        <ecNumber evidence="3">1.3.1.20</ecNumber>
    </recommendedName>
    <alternativeName>
        <fullName evidence="8">D-xylose 1-dehydrogenase</fullName>
    </alternativeName>
    <alternativeName>
        <fullName evidence="7">D-xylose-NADP dehydrogenase</fullName>
    </alternativeName>
    <alternativeName>
        <fullName evidence="6">Dimeric dihydrodiol dehydrogenase</fullName>
    </alternativeName>
</protein>
<dbReference type="InterPro" id="IPR050984">
    <property type="entry name" value="Gfo/Idh/MocA_domain"/>
</dbReference>
<dbReference type="GO" id="GO:0047837">
    <property type="term" value="F:D-xylose 1-dehydrogenase (NADP+) activity"/>
    <property type="evidence" value="ECO:0007669"/>
    <property type="project" value="UniProtKB-EC"/>
</dbReference>
<evidence type="ECO:0000313" key="13">
    <source>
        <dbReference type="EMBL" id="GIX73849.1"/>
    </source>
</evidence>
<dbReference type="Pfam" id="PF22725">
    <property type="entry name" value="GFO_IDH_MocA_C3"/>
    <property type="match status" value="1"/>
</dbReference>
<dbReference type="Gene3D" id="3.40.50.720">
    <property type="entry name" value="NAD(P)-binding Rossmann-like Domain"/>
    <property type="match status" value="1"/>
</dbReference>
<organism evidence="13 14">
    <name type="scientific">Caerostris extrusa</name>
    <name type="common">Bark spider</name>
    <name type="synonym">Caerostris bankana</name>
    <dbReference type="NCBI Taxonomy" id="172846"/>
    <lineage>
        <taxon>Eukaryota</taxon>
        <taxon>Metazoa</taxon>
        <taxon>Ecdysozoa</taxon>
        <taxon>Arthropoda</taxon>
        <taxon>Chelicerata</taxon>
        <taxon>Arachnida</taxon>
        <taxon>Araneae</taxon>
        <taxon>Araneomorphae</taxon>
        <taxon>Entelegynae</taxon>
        <taxon>Araneoidea</taxon>
        <taxon>Araneidae</taxon>
        <taxon>Caerostris</taxon>
    </lineage>
</organism>
<dbReference type="SUPFAM" id="SSF51735">
    <property type="entry name" value="NAD(P)-binding Rossmann-fold domains"/>
    <property type="match status" value="1"/>
</dbReference>
<evidence type="ECO:0000256" key="3">
    <source>
        <dbReference type="ARBA" id="ARBA00038853"/>
    </source>
</evidence>
<proteinExistence type="inferred from homology"/>
<comment type="catalytic activity">
    <reaction evidence="9">
        <text>(1R,2R)-1,2-dihydrobenzene-1,2-diol + NADP(+) = catechol + NADPH + H(+)</text>
        <dbReference type="Rhea" id="RHEA:16729"/>
        <dbReference type="ChEBI" id="CHEBI:10702"/>
        <dbReference type="ChEBI" id="CHEBI:15378"/>
        <dbReference type="ChEBI" id="CHEBI:18135"/>
        <dbReference type="ChEBI" id="CHEBI:57783"/>
        <dbReference type="ChEBI" id="CHEBI:58349"/>
        <dbReference type="EC" id="1.3.1.20"/>
    </reaction>
</comment>
<keyword evidence="14" id="KW-1185">Reference proteome</keyword>
<keyword evidence="2" id="KW-0560">Oxidoreductase</keyword>
<feature type="domain" description="GFO/IDH/MocA-like oxidoreductase" evidence="12">
    <location>
        <begin position="178"/>
        <end position="290"/>
    </location>
</feature>
<dbReference type="Pfam" id="PF01408">
    <property type="entry name" value="GFO_IDH_MocA"/>
    <property type="match status" value="1"/>
</dbReference>
<evidence type="ECO:0000259" key="12">
    <source>
        <dbReference type="Pfam" id="PF22725"/>
    </source>
</evidence>
<dbReference type="EC" id="1.3.1.20" evidence="3"/>